<evidence type="ECO:0000313" key="1">
    <source>
        <dbReference type="EMBL" id="KAF9534957.1"/>
    </source>
</evidence>
<keyword evidence="2" id="KW-1185">Reference proteome</keyword>
<proteinExistence type="predicted"/>
<evidence type="ECO:0000313" key="2">
    <source>
        <dbReference type="Proteomes" id="UP000807306"/>
    </source>
</evidence>
<reference evidence="1" key="1">
    <citation type="submission" date="2020-11" db="EMBL/GenBank/DDBJ databases">
        <authorList>
            <consortium name="DOE Joint Genome Institute"/>
            <person name="Ahrendt S."/>
            <person name="Riley R."/>
            <person name="Andreopoulos W."/>
            <person name="Labutti K."/>
            <person name="Pangilinan J."/>
            <person name="Ruiz-Duenas F.J."/>
            <person name="Barrasa J.M."/>
            <person name="Sanchez-Garcia M."/>
            <person name="Camarero S."/>
            <person name="Miyauchi S."/>
            <person name="Serrano A."/>
            <person name="Linde D."/>
            <person name="Babiker R."/>
            <person name="Drula E."/>
            <person name="Ayuso-Fernandez I."/>
            <person name="Pacheco R."/>
            <person name="Padilla G."/>
            <person name="Ferreira P."/>
            <person name="Barriuso J."/>
            <person name="Kellner H."/>
            <person name="Castanera R."/>
            <person name="Alfaro M."/>
            <person name="Ramirez L."/>
            <person name="Pisabarro A.G."/>
            <person name="Kuo A."/>
            <person name="Tritt A."/>
            <person name="Lipzen A."/>
            <person name="He G."/>
            <person name="Yan M."/>
            <person name="Ng V."/>
            <person name="Cullen D."/>
            <person name="Martin F."/>
            <person name="Rosso M.-N."/>
            <person name="Henrissat B."/>
            <person name="Hibbett D."/>
            <person name="Martinez A.T."/>
            <person name="Grigoriev I.V."/>
        </authorList>
    </citation>
    <scope>NUCLEOTIDE SEQUENCE</scope>
    <source>
        <strain evidence="1">CBS 506.95</strain>
    </source>
</reference>
<comment type="caution">
    <text evidence="1">The sequence shown here is derived from an EMBL/GenBank/DDBJ whole genome shotgun (WGS) entry which is preliminary data.</text>
</comment>
<name>A0A9P6EU72_9AGAR</name>
<protein>
    <submittedName>
        <fullName evidence="1">Uncharacterized protein</fullName>
    </submittedName>
</protein>
<sequence length="127" mass="14233">MSKVTSIISQTLKTVTSKSDIPPVLSKSTGSLYEVLSRRPDGGVGMKVHQTRWGAKQIPNSYWLITRAQFKNEGKNGKAWGKLFWKGNCVSENEERISGSLKYSWKEGPSRKMVLNIPSIVDYVAEK</sequence>
<dbReference type="OrthoDB" id="16434at2759"/>
<dbReference type="AlphaFoldDB" id="A0A9P6EU72"/>
<dbReference type="Pfam" id="PF16053">
    <property type="entry name" value="MRP-S34"/>
    <property type="match status" value="1"/>
</dbReference>
<accession>A0A9P6EU72</accession>
<dbReference type="InterPro" id="IPR032053">
    <property type="entry name" value="Ribosomal_mS34"/>
</dbReference>
<gene>
    <name evidence="1" type="ORF">CPB83DRAFT_831070</name>
</gene>
<dbReference type="EMBL" id="MU157825">
    <property type="protein sequence ID" value="KAF9534957.1"/>
    <property type="molecule type" value="Genomic_DNA"/>
</dbReference>
<dbReference type="Proteomes" id="UP000807306">
    <property type="component" value="Unassembled WGS sequence"/>
</dbReference>
<dbReference type="GO" id="GO:0005739">
    <property type="term" value="C:mitochondrion"/>
    <property type="evidence" value="ECO:0007669"/>
    <property type="project" value="InterPro"/>
</dbReference>
<dbReference type="PANTHER" id="PTHR35316">
    <property type="entry name" value="28S RIBOSOMAL S34 PROTEIN"/>
    <property type="match status" value="1"/>
</dbReference>
<dbReference type="GO" id="GO:0003735">
    <property type="term" value="F:structural constituent of ribosome"/>
    <property type="evidence" value="ECO:0007669"/>
    <property type="project" value="InterPro"/>
</dbReference>
<organism evidence="1 2">
    <name type="scientific">Crepidotus variabilis</name>
    <dbReference type="NCBI Taxonomy" id="179855"/>
    <lineage>
        <taxon>Eukaryota</taxon>
        <taxon>Fungi</taxon>
        <taxon>Dikarya</taxon>
        <taxon>Basidiomycota</taxon>
        <taxon>Agaricomycotina</taxon>
        <taxon>Agaricomycetes</taxon>
        <taxon>Agaricomycetidae</taxon>
        <taxon>Agaricales</taxon>
        <taxon>Agaricineae</taxon>
        <taxon>Crepidotaceae</taxon>
        <taxon>Crepidotus</taxon>
    </lineage>
</organism>
<dbReference type="PANTHER" id="PTHR35316:SF1">
    <property type="entry name" value="28S RIBOSOMAL S34 PROTEIN"/>
    <property type="match status" value="1"/>
</dbReference>